<evidence type="ECO:0000256" key="7">
    <source>
        <dbReference type="SAM" id="Phobius"/>
    </source>
</evidence>
<feature type="domain" description="EamA" evidence="8">
    <location>
        <begin position="58"/>
        <end position="187"/>
    </location>
</feature>
<dbReference type="Pfam" id="PF00892">
    <property type="entry name" value="EamA"/>
    <property type="match status" value="2"/>
</dbReference>
<evidence type="ECO:0000256" key="4">
    <source>
        <dbReference type="ARBA" id="ARBA00022989"/>
    </source>
</evidence>
<dbReference type="InterPro" id="IPR000620">
    <property type="entry name" value="EamA_dom"/>
</dbReference>
<feature type="domain" description="EamA" evidence="8">
    <location>
        <begin position="196"/>
        <end position="326"/>
    </location>
</feature>
<feature type="transmembrane region" description="Helical" evidence="7">
    <location>
        <begin position="132"/>
        <end position="158"/>
    </location>
</feature>
<evidence type="ECO:0000256" key="6">
    <source>
        <dbReference type="SAM" id="MobiDB-lite"/>
    </source>
</evidence>
<dbReference type="PANTHER" id="PTHR22911">
    <property type="entry name" value="ACYL-MALONYL CONDENSING ENZYME-RELATED"/>
    <property type="match status" value="1"/>
</dbReference>
<comment type="similarity">
    <text evidence="2">Belongs to the drug/metabolite transporter (DMT) superfamily. 10 TMS drug/metabolite exporter (DME) (TC 2.A.7.3) family.</text>
</comment>
<dbReference type="AlphaFoldDB" id="A0A2M8WLY5"/>
<name>A0A2M8WLY5_9RHOB</name>
<gene>
    <name evidence="9" type="ORF">BC777_0782</name>
</gene>
<keyword evidence="4 7" id="KW-1133">Transmembrane helix</keyword>
<feature type="transmembrane region" description="Helical" evidence="7">
    <location>
        <begin position="170"/>
        <end position="188"/>
    </location>
</feature>
<accession>A0A2M8WLY5</accession>
<dbReference type="InterPro" id="IPR037185">
    <property type="entry name" value="EmrE-like"/>
</dbReference>
<evidence type="ECO:0000256" key="5">
    <source>
        <dbReference type="ARBA" id="ARBA00023136"/>
    </source>
</evidence>
<protein>
    <submittedName>
        <fullName evidence="9">EamA-like transporter family protein</fullName>
    </submittedName>
</protein>
<evidence type="ECO:0000256" key="3">
    <source>
        <dbReference type="ARBA" id="ARBA00022692"/>
    </source>
</evidence>
<feature type="transmembrane region" description="Helical" evidence="7">
    <location>
        <begin position="227"/>
        <end position="247"/>
    </location>
</feature>
<keyword evidence="10" id="KW-1185">Reference proteome</keyword>
<evidence type="ECO:0000256" key="1">
    <source>
        <dbReference type="ARBA" id="ARBA00004141"/>
    </source>
</evidence>
<evidence type="ECO:0000313" key="10">
    <source>
        <dbReference type="Proteomes" id="UP000228531"/>
    </source>
</evidence>
<comment type="subcellular location">
    <subcellularLocation>
        <location evidence="1">Membrane</location>
        <topology evidence="1">Multi-pass membrane protein</topology>
    </subcellularLocation>
</comment>
<feature type="transmembrane region" description="Helical" evidence="7">
    <location>
        <begin position="194"/>
        <end position="215"/>
    </location>
</feature>
<dbReference type="SUPFAM" id="SSF103481">
    <property type="entry name" value="Multidrug resistance efflux transporter EmrE"/>
    <property type="match status" value="2"/>
</dbReference>
<feature type="transmembrane region" description="Helical" evidence="7">
    <location>
        <begin position="89"/>
        <end position="112"/>
    </location>
</feature>
<dbReference type="PANTHER" id="PTHR22911:SF6">
    <property type="entry name" value="SOLUTE CARRIER FAMILY 35 MEMBER G1"/>
    <property type="match status" value="1"/>
</dbReference>
<keyword evidence="5 7" id="KW-0472">Membrane</keyword>
<feature type="transmembrane region" description="Helical" evidence="7">
    <location>
        <begin position="53"/>
        <end position="77"/>
    </location>
</feature>
<comment type="caution">
    <text evidence="9">The sequence shown here is derived from an EMBL/GenBank/DDBJ whole genome shotgun (WGS) entry which is preliminary data.</text>
</comment>
<organism evidence="9 10">
    <name type="scientific">Yoonia maricola</name>
    <dbReference type="NCBI Taxonomy" id="420999"/>
    <lineage>
        <taxon>Bacteria</taxon>
        <taxon>Pseudomonadati</taxon>
        <taxon>Pseudomonadota</taxon>
        <taxon>Alphaproteobacteria</taxon>
        <taxon>Rhodobacterales</taxon>
        <taxon>Paracoccaceae</taxon>
        <taxon>Yoonia</taxon>
    </lineage>
</organism>
<feature type="transmembrane region" description="Helical" evidence="7">
    <location>
        <begin position="259"/>
        <end position="278"/>
    </location>
</feature>
<evidence type="ECO:0000256" key="2">
    <source>
        <dbReference type="ARBA" id="ARBA00009853"/>
    </source>
</evidence>
<dbReference type="GO" id="GO:0016020">
    <property type="term" value="C:membrane"/>
    <property type="evidence" value="ECO:0007669"/>
    <property type="project" value="UniProtKB-SubCell"/>
</dbReference>
<feature type="region of interest" description="Disordered" evidence="6">
    <location>
        <begin position="1"/>
        <end position="23"/>
    </location>
</feature>
<sequence length="337" mass="35924">MVNASGPQAVLPTSSQSQISISSPPFDIAPTKYITAGVAKQCRAMTTAPMNNLVIATAWMIGAISSFTLMAIAGRAVSAELDTFEIMLFRSLTGIAIVVSVAVATGTVSQINQSRLGLHAIRNIFHFTGQNLWFYAITMIPLAQVFALEFTTPIWVILLSPLILKERMTAIGLLSAAIGFIGILIVARPDPANISLGLMAAAGCAVFFALTAIFTRKLTQTETITTILFYLTVMQAVFGLVCAGYDGDIALPSGTALPWVILIGCAGLLAHFCLTKALSIAPASIVMPIDFVRLPTIAIVGMLLYQEPLEIWVFIGAFLIFGANYLNIAFAMRAAKN</sequence>
<dbReference type="EMBL" id="PGTY01000001">
    <property type="protein sequence ID" value="PJI91941.1"/>
    <property type="molecule type" value="Genomic_DNA"/>
</dbReference>
<dbReference type="Proteomes" id="UP000228531">
    <property type="component" value="Unassembled WGS sequence"/>
</dbReference>
<evidence type="ECO:0000259" key="8">
    <source>
        <dbReference type="Pfam" id="PF00892"/>
    </source>
</evidence>
<feature type="compositionally biased region" description="Low complexity" evidence="6">
    <location>
        <begin position="14"/>
        <end position="23"/>
    </location>
</feature>
<keyword evidence="3 7" id="KW-0812">Transmembrane</keyword>
<evidence type="ECO:0000313" key="9">
    <source>
        <dbReference type="EMBL" id="PJI91941.1"/>
    </source>
</evidence>
<feature type="transmembrane region" description="Helical" evidence="7">
    <location>
        <begin position="311"/>
        <end position="332"/>
    </location>
</feature>
<proteinExistence type="inferred from homology"/>
<reference evidence="9 10" key="1">
    <citation type="submission" date="2017-11" db="EMBL/GenBank/DDBJ databases">
        <title>Genomic Encyclopedia of Archaeal and Bacterial Type Strains, Phase II (KMG-II): From Individual Species to Whole Genera.</title>
        <authorList>
            <person name="Goeker M."/>
        </authorList>
    </citation>
    <scope>NUCLEOTIDE SEQUENCE [LARGE SCALE GENOMIC DNA]</scope>
    <source>
        <strain evidence="9 10">DSM 29128</strain>
    </source>
</reference>